<evidence type="ECO:0000313" key="2">
    <source>
        <dbReference type="Proteomes" id="UP001596174"/>
    </source>
</evidence>
<gene>
    <name evidence="1" type="ORF">ACFP3V_02810</name>
</gene>
<dbReference type="RefSeq" id="WP_380579290.1">
    <property type="nucleotide sequence ID" value="NZ_JBHSQJ010000009.1"/>
</dbReference>
<reference evidence="2" key="1">
    <citation type="journal article" date="2019" name="Int. J. Syst. Evol. Microbiol.">
        <title>The Global Catalogue of Microorganisms (GCM) 10K type strain sequencing project: providing services to taxonomists for standard genome sequencing and annotation.</title>
        <authorList>
            <consortium name="The Broad Institute Genomics Platform"/>
            <consortium name="The Broad Institute Genome Sequencing Center for Infectious Disease"/>
            <person name="Wu L."/>
            <person name="Ma J."/>
        </authorList>
    </citation>
    <scope>NUCLEOTIDE SEQUENCE [LARGE SCALE GENOMIC DNA]</scope>
    <source>
        <strain evidence="2">JCM 4816</strain>
    </source>
</reference>
<proteinExistence type="predicted"/>
<comment type="caution">
    <text evidence="1">The sequence shown here is derived from an EMBL/GenBank/DDBJ whole genome shotgun (WGS) entry which is preliminary data.</text>
</comment>
<protein>
    <recommendedName>
        <fullName evidence="3">Resolvase</fullName>
    </recommendedName>
</protein>
<keyword evidence="2" id="KW-1185">Reference proteome</keyword>
<accession>A0ABW1FXI1</accession>
<evidence type="ECO:0008006" key="3">
    <source>
        <dbReference type="Google" id="ProtNLM"/>
    </source>
</evidence>
<name>A0ABW1FXI1_9ACTN</name>
<evidence type="ECO:0000313" key="1">
    <source>
        <dbReference type="EMBL" id="MFC5906154.1"/>
    </source>
</evidence>
<dbReference type="Proteomes" id="UP001596174">
    <property type="component" value="Unassembled WGS sequence"/>
</dbReference>
<dbReference type="EMBL" id="JBHSQJ010000009">
    <property type="protein sequence ID" value="MFC5906154.1"/>
    <property type="molecule type" value="Genomic_DNA"/>
</dbReference>
<sequence>MDDDTTLRTHAAALREQGLTRRQIMDRLGIDSKYRLNRLLQWEIPPDCPRRARAKDAERERARELRRAGWTYSQIQKELRISQASISLWVADLPKPPPRLSPAEQARHANEVRWEPYRRERDRQRREVLEQAAREAADLTERELLMVGAALYWAEGSKSKPHRRAERAVFINSDPGVIRVYLAWLDLIGVARSELTFRVHIHETADAESAQRFWAQVVDAGAEQFARPTLKRHNPRTVRKNTGEGYHGCLVIDVRRSADLYRRIEGWWYGIVGAATKQSAVG</sequence>
<organism evidence="1 2">
    <name type="scientific">Streptacidiphilus monticola</name>
    <dbReference type="NCBI Taxonomy" id="2161674"/>
    <lineage>
        <taxon>Bacteria</taxon>
        <taxon>Bacillati</taxon>
        <taxon>Actinomycetota</taxon>
        <taxon>Actinomycetes</taxon>
        <taxon>Kitasatosporales</taxon>
        <taxon>Streptomycetaceae</taxon>
        <taxon>Streptacidiphilus</taxon>
    </lineage>
</organism>